<gene>
    <name evidence="13" type="ORF">C884_00219</name>
</gene>
<dbReference type="AlphaFoldDB" id="M2XV20"/>
<feature type="transmembrane region" description="Helical" evidence="11">
    <location>
        <begin position="123"/>
        <end position="144"/>
    </location>
</feature>
<keyword evidence="5 11" id="KW-1133">Transmembrane helix</keyword>
<dbReference type="EMBL" id="ANHZ02000010">
    <property type="protein sequence ID" value="EME36658.1"/>
    <property type="molecule type" value="Genomic_DNA"/>
</dbReference>
<dbReference type="GO" id="GO:0048038">
    <property type="term" value="F:quinone binding"/>
    <property type="evidence" value="ECO:0007669"/>
    <property type="project" value="UniProtKB-KW"/>
</dbReference>
<comment type="subcellular location">
    <subcellularLocation>
        <location evidence="1">Membrane</location>
        <topology evidence="1">Multi-pass membrane protein</topology>
    </subcellularLocation>
</comment>
<feature type="domain" description="Vitamin K epoxide reductase" evidence="12">
    <location>
        <begin position="34"/>
        <end position="175"/>
    </location>
</feature>
<evidence type="ECO:0000256" key="1">
    <source>
        <dbReference type="ARBA" id="ARBA00004141"/>
    </source>
</evidence>
<evidence type="ECO:0000313" key="13">
    <source>
        <dbReference type="EMBL" id="EME36658.1"/>
    </source>
</evidence>
<reference evidence="13 14" key="1">
    <citation type="journal article" date="2014" name="Genome Announc.">
        <title>Draft Genome Sequence of Kocuria palustris PEL.</title>
        <authorList>
            <person name="Sharma G."/>
            <person name="Khatri I."/>
            <person name="Subramanian S."/>
        </authorList>
    </citation>
    <scope>NUCLEOTIDE SEQUENCE [LARGE SCALE GENOMIC DNA]</scope>
    <source>
        <strain evidence="13 14">PEL</strain>
    </source>
</reference>
<dbReference type="STRING" id="71999.KPaMU14_05185"/>
<keyword evidence="9" id="KW-0676">Redox-active center</keyword>
<organism evidence="13 14">
    <name type="scientific">Kocuria palustris PEL</name>
    <dbReference type="NCBI Taxonomy" id="1236550"/>
    <lineage>
        <taxon>Bacteria</taxon>
        <taxon>Bacillati</taxon>
        <taxon>Actinomycetota</taxon>
        <taxon>Actinomycetes</taxon>
        <taxon>Micrococcales</taxon>
        <taxon>Micrococcaceae</taxon>
        <taxon>Kocuria</taxon>
    </lineage>
</organism>
<keyword evidence="14" id="KW-1185">Reference proteome</keyword>
<comment type="caution">
    <text evidence="13">The sequence shown here is derived from an EMBL/GenBank/DDBJ whole genome shotgun (WGS) entry which is preliminary data.</text>
</comment>
<evidence type="ECO:0000256" key="2">
    <source>
        <dbReference type="ARBA" id="ARBA00006214"/>
    </source>
</evidence>
<dbReference type="InterPro" id="IPR041714">
    <property type="entry name" value="VKOR_Actinobacteria"/>
</dbReference>
<dbReference type="Proteomes" id="UP000009877">
    <property type="component" value="Unassembled WGS sequence"/>
</dbReference>
<name>M2XV20_9MICC</name>
<keyword evidence="7 11" id="KW-0472">Membrane</keyword>
<evidence type="ECO:0000256" key="3">
    <source>
        <dbReference type="ARBA" id="ARBA00022692"/>
    </source>
</evidence>
<dbReference type="Gene3D" id="1.20.1440.130">
    <property type="entry name" value="VKOR domain"/>
    <property type="match status" value="1"/>
</dbReference>
<sequence length="220" mass="23270">MNTRDTLDSPTDEPGRAHAAARGSEPASPRPAGETGWAILALITAAAGLYASISLVGEKLQILENPLHTTACDINAVLSCGTVIRTDQAAVFGFPNPLIGLVAYAVVIVVAVAVLAGARFRSWFWWGLIAGLVLGQVFLIWLWFEATFQINALCLYCMLVWLVHPFLLMSTIGRGVRTGALPGSAAARSSAGLWSIGLAVLMVVIIFGAVLVRFSGTMFG</sequence>
<dbReference type="SMART" id="SM00756">
    <property type="entry name" value="VKc"/>
    <property type="match status" value="1"/>
</dbReference>
<keyword evidence="4" id="KW-0874">Quinone</keyword>
<dbReference type="GO" id="GO:0016491">
    <property type="term" value="F:oxidoreductase activity"/>
    <property type="evidence" value="ECO:0007669"/>
    <property type="project" value="UniProtKB-KW"/>
</dbReference>
<comment type="similarity">
    <text evidence="2">Belongs to the VKOR family.</text>
</comment>
<evidence type="ECO:0000256" key="10">
    <source>
        <dbReference type="SAM" id="MobiDB-lite"/>
    </source>
</evidence>
<evidence type="ECO:0000256" key="5">
    <source>
        <dbReference type="ARBA" id="ARBA00022989"/>
    </source>
</evidence>
<keyword evidence="8" id="KW-1015">Disulfide bond</keyword>
<evidence type="ECO:0000256" key="11">
    <source>
        <dbReference type="SAM" id="Phobius"/>
    </source>
</evidence>
<dbReference type="InterPro" id="IPR012932">
    <property type="entry name" value="VKOR"/>
</dbReference>
<keyword evidence="6" id="KW-0560">Oxidoreductase</keyword>
<evidence type="ECO:0000256" key="8">
    <source>
        <dbReference type="ARBA" id="ARBA00023157"/>
    </source>
</evidence>
<keyword evidence="3 11" id="KW-0812">Transmembrane</keyword>
<evidence type="ECO:0000256" key="9">
    <source>
        <dbReference type="ARBA" id="ARBA00023284"/>
    </source>
</evidence>
<evidence type="ECO:0000259" key="12">
    <source>
        <dbReference type="SMART" id="SM00756"/>
    </source>
</evidence>
<dbReference type="PANTHER" id="PTHR34573">
    <property type="entry name" value="VKC DOMAIN-CONTAINING PROTEIN"/>
    <property type="match status" value="1"/>
</dbReference>
<dbReference type="Pfam" id="PF07884">
    <property type="entry name" value="VKOR"/>
    <property type="match status" value="1"/>
</dbReference>
<dbReference type="RefSeq" id="WP_006214633.1">
    <property type="nucleotide sequence ID" value="NZ_ANHZ02000010.1"/>
</dbReference>
<feature type="transmembrane region" description="Helical" evidence="11">
    <location>
        <begin position="191"/>
        <end position="214"/>
    </location>
</feature>
<dbReference type="InterPro" id="IPR038354">
    <property type="entry name" value="VKOR_sf"/>
</dbReference>
<evidence type="ECO:0000313" key="14">
    <source>
        <dbReference type="Proteomes" id="UP000009877"/>
    </source>
</evidence>
<feature type="transmembrane region" description="Helical" evidence="11">
    <location>
        <begin position="37"/>
        <end position="57"/>
    </location>
</feature>
<evidence type="ECO:0000256" key="4">
    <source>
        <dbReference type="ARBA" id="ARBA00022719"/>
    </source>
</evidence>
<evidence type="ECO:0000256" key="6">
    <source>
        <dbReference type="ARBA" id="ARBA00023002"/>
    </source>
</evidence>
<dbReference type="CDD" id="cd12922">
    <property type="entry name" value="VKOR_5"/>
    <property type="match status" value="1"/>
</dbReference>
<feature type="transmembrane region" description="Helical" evidence="11">
    <location>
        <begin position="98"/>
        <end position="116"/>
    </location>
</feature>
<evidence type="ECO:0000256" key="7">
    <source>
        <dbReference type="ARBA" id="ARBA00023136"/>
    </source>
</evidence>
<dbReference type="GO" id="GO:0016020">
    <property type="term" value="C:membrane"/>
    <property type="evidence" value="ECO:0007669"/>
    <property type="project" value="UniProtKB-SubCell"/>
</dbReference>
<feature type="transmembrane region" description="Helical" evidence="11">
    <location>
        <begin position="150"/>
        <end position="170"/>
    </location>
</feature>
<proteinExistence type="inferred from homology"/>
<protein>
    <submittedName>
        <fullName evidence="13">Integral membrane protein</fullName>
    </submittedName>
</protein>
<accession>M2XV20</accession>
<feature type="region of interest" description="Disordered" evidence="10">
    <location>
        <begin position="1"/>
        <end position="31"/>
    </location>
</feature>
<dbReference type="PANTHER" id="PTHR34573:SF1">
    <property type="entry name" value="VITAMIN K EPOXIDE REDUCTASE DOMAIN-CONTAINING PROTEIN"/>
    <property type="match status" value="1"/>
</dbReference>